<evidence type="ECO:0000256" key="1">
    <source>
        <dbReference type="SAM" id="SignalP"/>
    </source>
</evidence>
<organism evidence="2 3">
    <name type="scientific">Leptospira yasudae</name>
    <dbReference type="NCBI Taxonomy" id="2202201"/>
    <lineage>
        <taxon>Bacteria</taxon>
        <taxon>Pseudomonadati</taxon>
        <taxon>Spirochaetota</taxon>
        <taxon>Spirochaetia</taxon>
        <taxon>Leptospirales</taxon>
        <taxon>Leptospiraceae</taxon>
        <taxon>Leptospira</taxon>
    </lineage>
</organism>
<proteinExistence type="predicted"/>
<sequence>MISKSLISILGVGFLLMQCSSASDVVLKMPGIQASQATLNASPINEKLGKKMAFDAKSKDNASGFYNESDAESFNRSLQKTIVENQLFLLPVRDEKGNIQPGAYHTLELVVLNHLLAFDADTCAGVTEIAYSLNDQNNKNLLTDRFSVYTNGSNLGKVKSNLHKGIINKVLKDSLSTLNKTPLSKETNYEEALYFPTIQESIQRMPITVNMSECGRWTQTPNGMVCSAYNNFTETNIDWKKFVVTNFSNLPAWVNNKKKK</sequence>
<reference evidence="3" key="1">
    <citation type="submission" date="2018-05" db="EMBL/GenBank/DDBJ databases">
        <title>Leptospira yasudae sp. nov. and Leptospira stimsonii sp. nov., two pathogenic species of the genus Leptospira isolated from environmental sources.</title>
        <authorList>
            <person name="Casanovas-Massana A."/>
            <person name="Hamond C."/>
            <person name="Santos L.A."/>
            <person name="Hacker K.P."/>
            <person name="Balassiano I."/>
            <person name="Medeiros M.A."/>
            <person name="Reis M.G."/>
            <person name="Ko A.I."/>
            <person name="Wunder E.A."/>
        </authorList>
    </citation>
    <scope>NUCLEOTIDE SEQUENCE [LARGE SCALE GENOMIC DNA]</scope>
    <source>
        <strain evidence="3">B21</strain>
    </source>
</reference>
<protein>
    <recommendedName>
        <fullName evidence="4">Lipoprotein</fullName>
    </recommendedName>
</protein>
<evidence type="ECO:0000313" key="3">
    <source>
        <dbReference type="Proteomes" id="UP000285569"/>
    </source>
</evidence>
<comment type="caution">
    <text evidence="2">The sequence shown here is derived from an EMBL/GenBank/DDBJ whole genome shotgun (WGS) entry which is preliminary data.</text>
</comment>
<dbReference type="Proteomes" id="UP000285569">
    <property type="component" value="Unassembled WGS sequence"/>
</dbReference>
<evidence type="ECO:0000313" key="2">
    <source>
        <dbReference type="EMBL" id="RHX82301.1"/>
    </source>
</evidence>
<accession>A0ABX9M887</accession>
<feature type="signal peptide" evidence="1">
    <location>
        <begin position="1"/>
        <end position="22"/>
    </location>
</feature>
<feature type="chain" id="PRO_5046956719" description="Lipoprotein" evidence="1">
    <location>
        <begin position="23"/>
        <end position="260"/>
    </location>
</feature>
<keyword evidence="3" id="KW-1185">Reference proteome</keyword>
<evidence type="ECO:0008006" key="4">
    <source>
        <dbReference type="Google" id="ProtNLM"/>
    </source>
</evidence>
<name>A0ABX9M887_9LEPT</name>
<dbReference type="EMBL" id="QHCR01000001">
    <property type="protein sequence ID" value="RHX82301.1"/>
    <property type="molecule type" value="Genomic_DNA"/>
</dbReference>
<keyword evidence="1" id="KW-0732">Signal</keyword>
<gene>
    <name evidence="2" type="ORF">DLM77_02280</name>
</gene>
<reference evidence="2 3" key="2">
    <citation type="journal article" date="2020" name="Int. J. Syst. Evol. Microbiol.">
        <title>Leptospira yasudae sp. nov. and Leptospira stimsonii sp. nov., two new species of the pathogenic group isolated from environmental sources.</title>
        <authorList>
            <person name="Casanovas-Massana A."/>
            <person name="Hamond C."/>
            <person name="Santos L.A."/>
            <person name="de Oliveira D."/>
            <person name="Hacker K.P."/>
            <person name="Balassiano I."/>
            <person name="Costa F."/>
            <person name="Medeiros M.A."/>
            <person name="Reis M.G."/>
            <person name="Ko A.I."/>
            <person name="Wunder E.A."/>
        </authorList>
    </citation>
    <scope>NUCLEOTIDE SEQUENCE [LARGE SCALE GENOMIC DNA]</scope>
    <source>
        <strain evidence="2 3">B21</strain>
    </source>
</reference>